<feature type="signal peptide" evidence="1">
    <location>
        <begin position="1"/>
        <end position="20"/>
    </location>
</feature>
<proteinExistence type="predicted"/>
<organism evidence="2 3">
    <name type="scientific">Engystomops pustulosus</name>
    <name type="common">Tungara frog</name>
    <name type="synonym">Physalaemus pustulosus</name>
    <dbReference type="NCBI Taxonomy" id="76066"/>
    <lineage>
        <taxon>Eukaryota</taxon>
        <taxon>Metazoa</taxon>
        <taxon>Chordata</taxon>
        <taxon>Craniata</taxon>
        <taxon>Vertebrata</taxon>
        <taxon>Euteleostomi</taxon>
        <taxon>Amphibia</taxon>
        <taxon>Batrachia</taxon>
        <taxon>Anura</taxon>
        <taxon>Neobatrachia</taxon>
        <taxon>Hyloidea</taxon>
        <taxon>Leptodactylidae</taxon>
        <taxon>Leiuperinae</taxon>
        <taxon>Engystomops</taxon>
    </lineage>
</organism>
<keyword evidence="1" id="KW-0732">Signal</keyword>
<dbReference type="AlphaFoldDB" id="A0AAV6ZYJ6"/>
<dbReference type="Proteomes" id="UP000824782">
    <property type="component" value="Unassembled WGS sequence"/>
</dbReference>
<dbReference type="EMBL" id="WNYA01000011">
    <property type="protein sequence ID" value="KAG8552557.1"/>
    <property type="molecule type" value="Genomic_DNA"/>
</dbReference>
<evidence type="ECO:0000256" key="1">
    <source>
        <dbReference type="SAM" id="SignalP"/>
    </source>
</evidence>
<protein>
    <submittedName>
        <fullName evidence="2">Uncharacterized protein</fullName>
    </submittedName>
</protein>
<feature type="chain" id="PRO_5043876950" evidence="1">
    <location>
        <begin position="21"/>
        <end position="89"/>
    </location>
</feature>
<keyword evidence="3" id="KW-1185">Reference proteome</keyword>
<gene>
    <name evidence="2" type="ORF">GDO81_004581</name>
</gene>
<comment type="caution">
    <text evidence="2">The sequence shown here is derived from an EMBL/GenBank/DDBJ whole genome shotgun (WGS) entry which is preliminary data.</text>
</comment>
<reference evidence="2" key="1">
    <citation type="thesis" date="2020" institute="ProQuest LLC" country="789 East Eisenhower Parkway, Ann Arbor, MI, USA">
        <title>Comparative Genomics and Chromosome Evolution.</title>
        <authorList>
            <person name="Mudd A.B."/>
        </authorList>
    </citation>
    <scope>NUCLEOTIDE SEQUENCE</scope>
    <source>
        <strain evidence="2">237g6f4</strain>
        <tissue evidence="2">Blood</tissue>
    </source>
</reference>
<name>A0AAV6ZYJ6_ENGPU</name>
<sequence>MGTVIPIIFLLLVVLGGSWTAADPKSALHRERGEWCTEHQKVHKRLETIEERVQKLWSTCIRSELFTQRHFWIFLGPVAAPTAPSWIYL</sequence>
<accession>A0AAV6ZYJ6</accession>
<evidence type="ECO:0000313" key="2">
    <source>
        <dbReference type="EMBL" id="KAG8552557.1"/>
    </source>
</evidence>
<evidence type="ECO:0000313" key="3">
    <source>
        <dbReference type="Proteomes" id="UP000824782"/>
    </source>
</evidence>